<sequence length="285" mass="29986">MLNSPLVRSPLWLAPPERLPADVHALRRAATTALGSPPTGDPIRLPDEHEATFDAFFGVARSAGDPVSLLVHALATTYATTPGTAHAPSLRLALQAAGITPASVTAATATASPEECWVLGHRLFFALIQGAVVGLRHAVACSTDVPESVLGIRTADVFLAASASALRLTASFSRQDYEDAIRPAMSRAGEDSATGFSGLWSADHRVLVGGLRAWGIEAAQHRAPRVLDAERSLRATLSDVYAAHSGICHRFTGDGPSLLNDKGSAVLKLERLACARQRLLPPDEA</sequence>
<dbReference type="OrthoDB" id="2987626at2"/>
<protein>
    <submittedName>
        <fullName evidence="1">Uncharacterized protein</fullName>
    </submittedName>
</protein>
<comment type="caution">
    <text evidence="1">The sequence shown here is derived from an EMBL/GenBank/DDBJ whole genome shotgun (WGS) entry which is preliminary data.</text>
</comment>
<gene>
    <name evidence="1" type="ORF">FHS36_005235</name>
</gene>
<dbReference type="RefSeq" id="WP_146045478.1">
    <property type="nucleotide sequence ID" value="NZ_JACHJF010000021.1"/>
</dbReference>
<evidence type="ECO:0000313" key="1">
    <source>
        <dbReference type="EMBL" id="MBB5121766.1"/>
    </source>
</evidence>
<dbReference type="EMBL" id="JACHJF010000021">
    <property type="protein sequence ID" value="MBB5121766.1"/>
    <property type="molecule type" value="Genomic_DNA"/>
</dbReference>
<proteinExistence type="predicted"/>
<dbReference type="Proteomes" id="UP000528608">
    <property type="component" value="Unassembled WGS sequence"/>
</dbReference>
<name>A0A7W8BG94_STREU</name>
<accession>A0A7W8BG94</accession>
<dbReference type="AlphaFoldDB" id="A0A7W8BG94"/>
<evidence type="ECO:0000313" key="2">
    <source>
        <dbReference type="Proteomes" id="UP000528608"/>
    </source>
</evidence>
<reference evidence="1 2" key="1">
    <citation type="submission" date="2020-08" db="EMBL/GenBank/DDBJ databases">
        <title>Genomic Encyclopedia of Type Strains, Phase III (KMG-III): the genomes of soil and plant-associated and newly described type strains.</title>
        <authorList>
            <person name="Whitman W."/>
        </authorList>
    </citation>
    <scope>NUCLEOTIDE SEQUENCE [LARGE SCALE GENOMIC DNA]</scope>
    <source>
        <strain evidence="1 2">CECT 3259</strain>
    </source>
</reference>
<organism evidence="1 2">
    <name type="scientific">Streptomyces eurocidicus</name>
    <name type="common">Streptoverticillium eurocidicus</name>
    <dbReference type="NCBI Taxonomy" id="66423"/>
    <lineage>
        <taxon>Bacteria</taxon>
        <taxon>Bacillati</taxon>
        <taxon>Actinomycetota</taxon>
        <taxon>Actinomycetes</taxon>
        <taxon>Kitasatosporales</taxon>
        <taxon>Streptomycetaceae</taxon>
        <taxon>Streptomyces</taxon>
    </lineage>
</organism>